<keyword evidence="4 5" id="KW-0472">Membrane</keyword>
<dbReference type="Pfam" id="PF02659">
    <property type="entry name" value="Mntp"/>
    <property type="match status" value="1"/>
</dbReference>
<keyword evidence="3 5" id="KW-1133">Transmembrane helix</keyword>
<dbReference type="OrthoDB" id="9811590at2"/>
<evidence type="ECO:0000313" key="7">
    <source>
        <dbReference type="Proteomes" id="UP000287969"/>
    </source>
</evidence>
<evidence type="ECO:0008006" key="8">
    <source>
        <dbReference type="Google" id="ProtNLM"/>
    </source>
</evidence>
<protein>
    <recommendedName>
        <fullName evidence="8">Manganese efflux pump MntP</fullName>
    </recommendedName>
</protein>
<keyword evidence="7" id="KW-1185">Reference proteome</keyword>
<organism evidence="6 7">
    <name type="scientific">Acidilutibacter cellobiosedens</name>
    <dbReference type="NCBI Taxonomy" id="2507161"/>
    <lineage>
        <taxon>Bacteria</taxon>
        <taxon>Bacillati</taxon>
        <taxon>Bacillota</taxon>
        <taxon>Tissierellia</taxon>
        <taxon>Tissierellales</taxon>
        <taxon>Acidilutibacteraceae</taxon>
        <taxon>Acidilutibacter</taxon>
    </lineage>
</organism>
<dbReference type="RefSeq" id="WP_114218575.1">
    <property type="nucleotide sequence ID" value="NZ_CP035282.1"/>
</dbReference>
<dbReference type="PANTHER" id="PTHR35529:SF1">
    <property type="entry name" value="MANGANESE EFFLUX PUMP MNTP-RELATED"/>
    <property type="match status" value="1"/>
</dbReference>
<gene>
    <name evidence="6" type="ORF">EQM13_06290</name>
</gene>
<proteinExistence type="predicted"/>
<feature type="transmembrane region" description="Helical" evidence="5">
    <location>
        <begin position="40"/>
        <end position="62"/>
    </location>
</feature>
<evidence type="ECO:0000256" key="2">
    <source>
        <dbReference type="ARBA" id="ARBA00022692"/>
    </source>
</evidence>
<accession>A0A410QB24</accession>
<dbReference type="EMBL" id="CP035282">
    <property type="protein sequence ID" value="QAT61222.1"/>
    <property type="molecule type" value="Genomic_DNA"/>
</dbReference>
<dbReference type="Proteomes" id="UP000287969">
    <property type="component" value="Chromosome"/>
</dbReference>
<feature type="transmembrane region" description="Helical" evidence="5">
    <location>
        <begin position="104"/>
        <end position="123"/>
    </location>
</feature>
<evidence type="ECO:0000256" key="1">
    <source>
        <dbReference type="ARBA" id="ARBA00022475"/>
    </source>
</evidence>
<sequence>MNLSELFLIAIGLSMDAFAVSICIGLSLQTVSLEKSLIVGLYFGTFQAVMPLIVYFFGFQPADKIAAFDHRIDFILLGFIGIITLLFSMAGVKIGNVFGSKYKSGAELIGGIILILMVLKIILEHTGILVI</sequence>
<feature type="transmembrane region" description="Helical" evidence="5">
    <location>
        <begin position="6"/>
        <end position="28"/>
    </location>
</feature>
<dbReference type="KEGG" id="spoa:EQM13_06290"/>
<dbReference type="InterPro" id="IPR003810">
    <property type="entry name" value="Mntp/YtaF"/>
</dbReference>
<reference evidence="7" key="1">
    <citation type="submission" date="2019-01" db="EMBL/GenBank/DDBJ databases">
        <title>Draft genomes of a novel of Sporanaerobacter strains.</title>
        <authorList>
            <person name="Ma S."/>
        </authorList>
    </citation>
    <scope>NUCLEOTIDE SEQUENCE [LARGE SCALE GENOMIC DNA]</scope>
    <source>
        <strain evidence="7">NJN-17</strain>
    </source>
</reference>
<evidence type="ECO:0000256" key="3">
    <source>
        <dbReference type="ARBA" id="ARBA00022989"/>
    </source>
</evidence>
<dbReference type="AlphaFoldDB" id="A0A410QB24"/>
<name>A0A410QB24_9FIRM</name>
<dbReference type="PANTHER" id="PTHR35529">
    <property type="entry name" value="MANGANESE EFFLUX PUMP MNTP-RELATED"/>
    <property type="match status" value="1"/>
</dbReference>
<keyword evidence="2 5" id="KW-0812">Transmembrane</keyword>
<evidence type="ECO:0000256" key="5">
    <source>
        <dbReference type="SAM" id="Phobius"/>
    </source>
</evidence>
<feature type="transmembrane region" description="Helical" evidence="5">
    <location>
        <begin position="74"/>
        <end position="92"/>
    </location>
</feature>
<evidence type="ECO:0000256" key="4">
    <source>
        <dbReference type="ARBA" id="ARBA00023136"/>
    </source>
</evidence>
<evidence type="ECO:0000313" key="6">
    <source>
        <dbReference type="EMBL" id="QAT61222.1"/>
    </source>
</evidence>
<keyword evidence="1" id="KW-1003">Cell membrane</keyword>